<evidence type="ECO:0000256" key="2">
    <source>
        <dbReference type="SAM" id="Phobius"/>
    </source>
</evidence>
<evidence type="ECO:0000256" key="1">
    <source>
        <dbReference type="SAM" id="MobiDB-lite"/>
    </source>
</evidence>
<name>A0ABD5PCN3_9EURY</name>
<accession>A0ABD5PCN3</accession>
<organism evidence="3 4">
    <name type="scientific">Halobium salinum</name>
    <dbReference type="NCBI Taxonomy" id="1364940"/>
    <lineage>
        <taxon>Archaea</taxon>
        <taxon>Methanobacteriati</taxon>
        <taxon>Methanobacteriota</taxon>
        <taxon>Stenosarchaea group</taxon>
        <taxon>Halobacteria</taxon>
        <taxon>Halobacteriales</taxon>
        <taxon>Haloferacaceae</taxon>
        <taxon>Halobium</taxon>
    </lineage>
</organism>
<keyword evidence="2" id="KW-1133">Transmembrane helix</keyword>
<protein>
    <submittedName>
        <fullName evidence="3">Uncharacterized protein</fullName>
    </submittedName>
</protein>
<dbReference type="RefSeq" id="WP_267623717.1">
    <property type="nucleotide sequence ID" value="NZ_JAODIW010000008.1"/>
</dbReference>
<feature type="region of interest" description="Disordered" evidence="1">
    <location>
        <begin position="1"/>
        <end position="22"/>
    </location>
</feature>
<dbReference type="AlphaFoldDB" id="A0ABD5PCN3"/>
<evidence type="ECO:0000313" key="3">
    <source>
        <dbReference type="EMBL" id="MFC4358531.1"/>
    </source>
</evidence>
<feature type="transmembrane region" description="Helical" evidence="2">
    <location>
        <begin position="26"/>
        <end position="44"/>
    </location>
</feature>
<comment type="caution">
    <text evidence="3">The sequence shown here is derived from an EMBL/GenBank/DDBJ whole genome shotgun (WGS) entry which is preliminary data.</text>
</comment>
<keyword evidence="2" id="KW-0812">Transmembrane</keyword>
<dbReference type="Proteomes" id="UP001595921">
    <property type="component" value="Unassembled WGS sequence"/>
</dbReference>
<keyword evidence="4" id="KW-1185">Reference proteome</keyword>
<reference evidence="3 4" key="1">
    <citation type="journal article" date="2019" name="Int. J. Syst. Evol. Microbiol.">
        <title>The Global Catalogue of Microorganisms (GCM) 10K type strain sequencing project: providing services to taxonomists for standard genome sequencing and annotation.</title>
        <authorList>
            <consortium name="The Broad Institute Genomics Platform"/>
            <consortium name="The Broad Institute Genome Sequencing Center for Infectious Disease"/>
            <person name="Wu L."/>
            <person name="Ma J."/>
        </authorList>
    </citation>
    <scope>NUCLEOTIDE SEQUENCE [LARGE SCALE GENOMIC DNA]</scope>
    <source>
        <strain evidence="3 4">CGMCC 1.12553</strain>
    </source>
</reference>
<dbReference type="EMBL" id="JBHSDS010000006">
    <property type="protein sequence ID" value="MFC4358531.1"/>
    <property type="molecule type" value="Genomic_DNA"/>
</dbReference>
<evidence type="ECO:0000313" key="4">
    <source>
        <dbReference type="Proteomes" id="UP001595921"/>
    </source>
</evidence>
<gene>
    <name evidence="3" type="ORF">ACFO0N_11325</name>
</gene>
<keyword evidence="2" id="KW-0472">Membrane</keyword>
<sequence length="62" mass="6791">MSDSTLDSASDPVPEPASDAASRRSLLVAGVLLAALGGALFWLWRKNAPLSRHYRRLKDRRA</sequence>
<proteinExistence type="predicted"/>